<protein>
    <submittedName>
        <fullName evidence="1">Uncharacterized protein</fullName>
    </submittedName>
</protein>
<accession>H1Y3C1</accession>
<dbReference type="RefSeq" id="WP_008510371.1">
    <property type="nucleotide sequence ID" value="NZ_CM001403.1"/>
</dbReference>
<evidence type="ECO:0000313" key="2">
    <source>
        <dbReference type="Proteomes" id="UP000002774"/>
    </source>
</evidence>
<proteinExistence type="predicted"/>
<evidence type="ECO:0000313" key="1">
    <source>
        <dbReference type="EMBL" id="EHQ29276.1"/>
    </source>
</evidence>
<reference evidence="1" key="1">
    <citation type="submission" date="2011-09" db="EMBL/GenBank/DDBJ databases">
        <title>The permanent draft genome of Mucilaginibacter paludis DSM 18603.</title>
        <authorList>
            <consortium name="US DOE Joint Genome Institute (JGI-PGF)"/>
            <person name="Lucas S."/>
            <person name="Han J."/>
            <person name="Lapidus A."/>
            <person name="Bruce D."/>
            <person name="Goodwin L."/>
            <person name="Pitluck S."/>
            <person name="Peters L."/>
            <person name="Kyrpides N."/>
            <person name="Mavromatis K."/>
            <person name="Ivanova N."/>
            <person name="Mikhailova N."/>
            <person name="Held B."/>
            <person name="Detter J.C."/>
            <person name="Tapia R."/>
            <person name="Han C."/>
            <person name="Land M."/>
            <person name="Hauser L."/>
            <person name="Markowitz V."/>
            <person name="Cheng J.-F."/>
            <person name="Hugenholtz P."/>
            <person name="Woyke T."/>
            <person name="Wu D."/>
            <person name="Tindall B."/>
            <person name="Brambilla E."/>
            <person name="Klenk H.-P."/>
            <person name="Eisen J.A."/>
        </authorList>
    </citation>
    <scope>NUCLEOTIDE SEQUENCE [LARGE SCALE GENOMIC DNA]</scope>
    <source>
        <strain evidence="1">DSM 18603</strain>
    </source>
</reference>
<dbReference type="Proteomes" id="UP000002774">
    <property type="component" value="Chromosome"/>
</dbReference>
<gene>
    <name evidence="1" type="ORF">Mucpa_5201</name>
</gene>
<dbReference type="AlphaFoldDB" id="H1Y3C1"/>
<sequence length="84" mass="9470">MEAFETTLTGSDGLVYGIVKPVSHSSFDEVYQFISLDETLYLTIAKDYTGKWIRITGSEPYFSGWVDELSEHITKPVPPTTFQS</sequence>
<name>H1Y3C1_9SPHI</name>
<dbReference type="HOGENOM" id="CLU_2523915_0_0_10"/>
<dbReference type="EMBL" id="CM001403">
    <property type="protein sequence ID" value="EHQ29276.1"/>
    <property type="molecule type" value="Genomic_DNA"/>
</dbReference>
<keyword evidence="2" id="KW-1185">Reference proteome</keyword>
<organism evidence="1 2">
    <name type="scientific">Mucilaginibacter paludis DSM 18603</name>
    <dbReference type="NCBI Taxonomy" id="714943"/>
    <lineage>
        <taxon>Bacteria</taxon>
        <taxon>Pseudomonadati</taxon>
        <taxon>Bacteroidota</taxon>
        <taxon>Sphingobacteriia</taxon>
        <taxon>Sphingobacteriales</taxon>
        <taxon>Sphingobacteriaceae</taxon>
        <taxon>Mucilaginibacter</taxon>
    </lineage>
</organism>
<dbReference type="OrthoDB" id="799945at2"/>
<dbReference type="STRING" id="714943.Mucpa_5201"/>